<sequence length="375" mass="39753">MPIPRHATSITLGVLTLTGLSACDGRGTAHGTTIGVTATETGCQVARTELPAGTHTFAVTNKGDKITEFYVYDKDGAIKGEVENIAPGVTRKLPVELAAGEYQGACKPGQKGDGIRVKLTVTGTSRALTTDPKLKAAVDTYRTYVSREADDLLARTTEFAAAVKARDVAKAKALYPVARTHWERIEPVAESFGDLDPAIDARENDLEAGQEWTGYHRIEKDLWTTGDVSADGPVADKLVADVTELAARAKSVSLSPVQLANGAKELLDEVATGKITGEEDRYSHTDLWDFAANLEGAMVAVDALRAGLAARNGALVAELDTRFAAVQSALDRHRVGNGWKSYPELSTAEVKELSDLINGLAEPISKVGAAVAAQK</sequence>
<comment type="subcellular location">
    <subcellularLocation>
        <location evidence="1">Periplasm</location>
    </subcellularLocation>
</comment>
<comment type="similarity">
    <text evidence="2">Belongs to the EfeM/EfeO family.</text>
</comment>
<organism evidence="6 7">
    <name type="scientific">Planosporangium thailandense</name>
    <dbReference type="NCBI Taxonomy" id="765197"/>
    <lineage>
        <taxon>Bacteria</taxon>
        <taxon>Bacillati</taxon>
        <taxon>Actinomycetota</taxon>
        <taxon>Actinomycetes</taxon>
        <taxon>Micromonosporales</taxon>
        <taxon>Micromonosporaceae</taxon>
        <taxon>Planosporangium</taxon>
    </lineage>
</organism>
<dbReference type="PROSITE" id="PS51257">
    <property type="entry name" value="PROKAR_LIPOPROTEIN"/>
    <property type="match status" value="1"/>
</dbReference>
<gene>
    <name evidence="6" type="ORF">HC031_15675</name>
</gene>
<dbReference type="RefSeq" id="WP_167926057.1">
    <property type="nucleotide sequence ID" value="NZ_JAATVY010000010.1"/>
</dbReference>
<dbReference type="Proteomes" id="UP000722989">
    <property type="component" value="Unassembled WGS sequence"/>
</dbReference>
<dbReference type="InterPro" id="IPR038352">
    <property type="entry name" value="Imelysin_sf"/>
</dbReference>
<dbReference type="Pfam" id="PF09375">
    <property type="entry name" value="Peptidase_M75"/>
    <property type="match status" value="1"/>
</dbReference>
<dbReference type="NCBIfam" id="NF041757">
    <property type="entry name" value="EfeO"/>
    <property type="match status" value="1"/>
</dbReference>
<dbReference type="Pfam" id="PF13473">
    <property type="entry name" value="Cupredoxin_1"/>
    <property type="match status" value="1"/>
</dbReference>
<dbReference type="CDD" id="cd14656">
    <property type="entry name" value="Imelysin-like_EfeO"/>
    <property type="match status" value="1"/>
</dbReference>
<dbReference type="InterPro" id="IPR050894">
    <property type="entry name" value="EfeM/EfeO_iron_uptake"/>
</dbReference>
<evidence type="ECO:0000256" key="1">
    <source>
        <dbReference type="ARBA" id="ARBA00004418"/>
    </source>
</evidence>
<dbReference type="InterPro" id="IPR018976">
    <property type="entry name" value="Imelysin-like"/>
</dbReference>
<dbReference type="Gene3D" id="1.20.1420.20">
    <property type="entry name" value="M75 peptidase, HXXE motif"/>
    <property type="match status" value="1"/>
</dbReference>
<feature type="domain" description="Imelysin-like" evidence="4">
    <location>
        <begin position="137"/>
        <end position="366"/>
    </location>
</feature>
<evidence type="ECO:0000313" key="7">
    <source>
        <dbReference type="Proteomes" id="UP000722989"/>
    </source>
</evidence>
<accession>A0ABX0XZ93</accession>
<evidence type="ECO:0000313" key="6">
    <source>
        <dbReference type="EMBL" id="NJC71141.1"/>
    </source>
</evidence>
<name>A0ABX0XZ93_9ACTN</name>
<proteinExistence type="inferred from homology"/>
<dbReference type="PANTHER" id="PTHR39192:SF1">
    <property type="entry name" value="IRON UPTAKE SYSTEM COMPONENT EFEO"/>
    <property type="match status" value="1"/>
</dbReference>
<evidence type="ECO:0000259" key="5">
    <source>
        <dbReference type="Pfam" id="PF13473"/>
    </source>
</evidence>
<feature type="domain" description="EfeO-type cupredoxin-like" evidence="5">
    <location>
        <begin position="28"/>
        <end position="111"/>
    </location>
</feature>
<dbReference type="PANTHER" id="PTHR39192">
    <property type="entry name" value="IRON UPTAKE SYSTEM COMPONENT EFEO"/>
    <property type="match status" value="1"/>
</dbReference>
<dbReference type="InterPro" id="IPR028096">
    <property type="entry name" value="EfeO_Cupredoxin"/>
</dbReference>
<dbReference type="InterPro" id="IPR053377">
    <property type="entry name" value="Iron_uptake_EfeM/EfeO"/>
</dbReference>
<keyword evidence="3" id="KW-0732">Signal</keyword>
<comment type="caution">
    <text evidence="6">The sequence shown here is derived from an EMBL/GenBank/DDBJ whole genome shotgun (WGS) entry which is preliminary data.</text>
</comment>
<reference evidence="6 7" key="1">
    <citation type="submission" date="2020-03" db="EMBL/GenBank/DDBJ databases">
        <title>WGS of the type strain of Planosporangium spp.</title>
        <authorList>
            <person name="Thawai C."/>
        </authorList>
    </citation>
    <scope>NUCLEOTIDE SEQUENCE [LARGE SCALE GENOMIC DNA]</scope>
    <source>
        <strain evidence="6 7">TBRC 5610</strain>
    </source>
</reference>
<keyword evidence="7" id="KW-1185">Reference proteome</keyword>
<dbReference type="EMBL" id="JAATVY010000010">
    <property type="protein sequence ID" value="NJC71141.1"/>
    <property type="molecule type" value="Genomic_DNA"/>
</dbReference>
<evidence type="ECO:0000256" key="2">
    <source>
        <dbReference type="ARBA" id="ARBA00005989"/>
    </source>
</evidence>
<evidence type="ECO:0000256" key="3">
    <source>
        <dbReference type="ARBA" id="ARBA00022729"/>
    </source>
</evidence>
<dbReference type="InterPro" id="IPR034981">
    <property type="entry name" value="Imelysin-like_EfeO/Algp7"/>
</dbReference>
<evidence type="ECO:0000259" key="4">
    <source>
        <dbReference type="Pfam" id="PF09375"/>
    </source>
</evidence>
<protein>
    <submittedName>
        <fullName evidence="6">Peptidase M75 family protein</fullName>
    </submittedName>
</protein>